<gene>
    <name evidence="3" type="ORF">GCM10007047_28090</name>
</gene>
<dbReference type="PANTHER" id="PTHR45947">
    <property type="entry name" value="SULFOQUINOVOSYL TRANSFERASE SQD2"/>
    <property type="match status" value="1"/>
</dbReference>
<comment type="caution">
    <text evidence="3">The sequence shown here is derived from an EMBL/GenBank/DDBJ whole genome shotgun (WGS) entry which is preliminary data.</text>
</comment>
<dbReference type="InterPro" id="IPR050194">
    <property type="entry name" value="Glycosyltransferase_grp1"/>
</dbReference>
<dbReference type="InterPro" id="IPR028098">
    <property type="entry name" value="Glyco_trans_4-like_N"/>
</dbReference>
<dbReference type="GO" id="GO:0016757">
    <property type="term" value="F:glycosyltransferase activity"/>
    <property type="evidence" value="ECO:0007669"/>
    <property type="project" value="InterPro"/>
</dbReference>
<dbReference type="PANTHER" id="PTHR45947:SF3">
    <property type="entry name" value="SULFOQUINOVOSYL TRANSFERASE SQD2"/>
    <property type="match status" value="1"/>
</dbReference>
<dbReference type="Gene3D" id="3.40.50.2000">
    <property type="entry name" value="Glycogen Phosphorylase B"/>
    <property type="match status" value="2"/>
</dbReference>
<evidence type="ECO:0000259" key="2">
    <source>
        <dbReference type="Pfam" id="PF13579"/>
    </source>
</evidence>
<evidence type="ECO:0000313" key="4">
    <source>
        <dbReference type="Proteomes" id="UP000642829"/>
    </source>
</evidence>
<evidence type="ECO:0000259" key="1">
    <source>
        <dbReference type="Pfam" id="PF00534"/>
    </source>
</evidence>
<sequence>MNMYLPLRPYMKAAAYGAETMEQMRSVGWKIGQLFTPTPPGQYLAFVPIKSGLAYLHWALEKGSIDALQKEEGKAFDGARQTLRLYDVSWIQFNGTNAHSFFDIDVNGLWGRYYWKTDRIERYFLAETGFRLRDGRYRALARSETVFMDRAHRSGQTSMRGMYVGGRFERIIPVENIFDAPIYERVHTSWSGSLAEDLTISYFADEPKPDAAARLQEYLKNLHAAAEPLGLHFQQGSEKSAAKPNLVHAHDIGSAPAAAKLAKKSKAPLVLTLHASERERAALRGRELDPAAVKQEAEALALADWVITAHSDTRNQILADGLVPEDRVVILPDLFQGVLPKAFDPGDVKKRYHLNPARPMALFSGEISHAAGADLLMTAMEHVCGVHPEAQLVFAGNGPLRSELESRAHRSAFGERIRFVGHVARDEFMDLLAACDFVIIPARTWQDEGLAHLALENGKSVLTTHQARISCVNHGQNGLVVYDNPGSVIWGLQEMFHNPMGNGHSFARHNSNMPQSLDNLAIELCVLYNNILKTANGGAQ</sequence>
<dbReference type="InterPro" id="IPR032585">
    <property type="entry name" value="DUF4912"/>
</dbReference>
<dbReference type="AlphaFoldDB" id="A0A8J3DCE2"/>
<dbReference type="Pfam" id="PF13579">
    <property type="entry name" value="Glyco_trans_4_4"/>
    <property type="match status" value="1"/>
</dbReference>
<dbReference type="InterPro" id="IPR001296">
    <property type="entry name" value="Glyco_trans_1"/>
</dbReference>
<accession>A0A8J3DCE2</accession>
<protein>
    <recommendedName>
        <fullName evidence="5">Glycosyltransferase</fullName>
    </recommendedName>
</protein>
<dbReference type="CDD" id="cd03801">
    <property type="entry name" value="GT4_PimA-like"/>
    <property type="match status" value="1"/>
</dbReference>
<name>A0A8J3DCE2_9BACT</name>
<evidence type="ECO:0000313" key="3">
    <source>
        <dbReference type="EMBL" id="GHC09286.1"/>
    </source>
</evidence>
<organism evidence="3 4">
    <name type="scientific">Cerasicoccus arenae</name>
    <dbReference type="NCBI Taxonomy" id="424488"/>
    <lineage>
        <taxon>Bacteria</taxon>
        <taxon>Pseudomonadati</taxon>
        <taxon>Verrucomicrobiota</taxon>
        <taxon>Opitutia</taxon>
        <taxon>Puniceicoccales</taxon>
        <taxon>Cerasicoccaceae</taxon>
        <taxon>Cerasicoccus</taxon>
    </lineage>
</organism>
<dbReference type="Proteomes" id="UP000642829">
    <property type="component" value="Unassembled WGS sequence"/>
</dbReference>
<dbReference type="EMBL" id="BMXG01000021">
    <property type="protein sequence ID" value="GHC09286.1"/>
    <property type="molecule type" value="Genomic_DNA"/>
</dbReference>
<feature type="domain" description="Glycosyl transferase family 1" evidence="1">
    <location>
        <begin position="351"/>
        <end position="499"/>
    </location>
</feature>
<reference evidence="3" key="2">
    <citation type="submission" date="2020-09" db="EMBL/GenBank/DDBJ databases">
        <authorList>
            <person name="Sun Q."/>
            <person name="Kim S."/>
        </authorList>
    </citation>
    <scope>NUCLEOTIDE SEQUENCE</scope>
    <source>
        <strain evidence="3">KCTC 12870</strain>
    </source>
</reference>
<dbReference type="Pfam" id="PF00534">
    <property type="entry name" value="Glycos_transf_1"/>
    <property type="match status" value="1"/>
</dbReference>
<feature type="domain" description="Glycosyltransferase subfamily 4-like N-terminal" evidence="2">
    <location>
        <begin position="232"/>
        <end position="332"/>
    </location>
</feature>
<evidence type="ECO:0008006" key="5">
    <source>
        <dbReference type="Google" id="ProtNLM"/>
    </source>
</evidence>
<dbReference type="Pfam" id="PF16258">
    <property type="entry name" value="DUF4912"/>
    <property type="match status" value="1"/>
</dbReference>
<reference evidence="3" key="1">
    <citation type="journal article" date="2014" name="Int. J. Syst. Evol. Microbiol.">
        <title>Complete genome sequence of Corynebacterium casei LMG S-19264T (=DSM 44701T), isolated from a smear-ripened cheese.</title>
        <authorList>
            <consortium name="US DOE Joint Genome Institute (JGI-PGF)"/>
            <person name="Walter F."/>
            <person name="Albersmeier A."/>
            <person name="Kalinowski J."/>
            <person name="Ruckert C."/>
        </authorList>
    </citation>
    <scope>NUCLEOTIDE SEQUENCE</scope>
    <source>
        <strain evidence="3">KCTC 12870</strain>
    </source>
</reference>
<keyword evidence="4" id="KW-1185">Reference proteome</keyword>
<proteinExistence type="predicted"/>
<dbReference type="SUPFAM" id="SSF53756">
    <property type="entry name" value="UDP-Glycosyltransferase/glycogen phosphorylase"/>
    <property type="match status" value="1"/>
</dbReference>